<dbReference type="SUPFAM" id="SSF140500">
    <property type="entry name" value="BAS1536-like"/>
    <property type="match status" value="1"/>
</dbReference>
<accession>A0A1X7LXJ7</accession>
<gene>
    <name evidence="1" type="ORF">SAMN06295960_4719</name>
</gene>
<proteinExistence type="predicted"/>
<keyword evidence="2" id="KW-1185">Reference proteome</keyword>
<evidence type="ECO:0000313" key="2">
    <source>
        <dbReference type="Proteomes" id="UP000193834"/>
    </source>
</evidence>
<reference evidence="1 2" key="1">
    <citation type="submission" date="2017-04" db="EMBL/GenBank/DDBJ databases">
        <authorList>
            <person name="Afonso C.L."/>
            <person name="Miller P.J."/>
            <person name="Scott M.A."/>
            <person name="Spackman E."/>
            <person name="Goraichik I."/>
            <person name="Dimitrov K.M."/>
            <person name="Suarez D.L."/>
            <person name="Swayne D.E."/>
        </authorList>
    </citation>
    <scope>NUCLEOTIDE SEQUENCE [LARGE SCALE GENOMIC DNA]</scope>
    <source>
        <strain evidence="1 2">11</strain>
    </source>
</reference>
<name>A0A1X7LXJ7_9BACL</name>
<dbReference type="InterPro" id="IPR036638">
    <property type="entry name" value="HLH_DNA-bd_sf"/>
</dbReference>
<evidence type="ECO:0000313" key="1">
    <source>
        <dbReference type="EMBL" id="SMG58571.1"/>
    </source>
</evidence>
<organism evidence="1 2">
    <name type="scientific">Paenibacillus aquistagni</name>
    <dbReference type="NCBI Taxonomy" id="1852522"/>
    <lineage>
        <taxon>Bacteria</taxon>
        <taxon>Bacillati</taxon>
        <taxon>Bacillota</taxon>
        <taxon>Bacilli</taxon>
        <taxon>Bacillales</taxon>
        <taxon>Paenibacillaceae</taxon>
        <taxon>Paenibacillus</taxon>
    </lineage>
</organism>
<protein>
    <submittedName>
        <fullName evidence="1">Spo0E like sporulation regulatory protein</fullName>
    </submittedName>
</protein>
<dbReference type="Gene3D" id="4.10.280.10">
    <property type="entry name" value="Helix-loop-helix DNA-binding domain"/>
    <property type="match status" value="1"/>
</dbReference>
<dbReference type="Pfam" id="PF09388">
    <property type="entry name" value="SpoOE-like"/>
    <property type="match status" value="1"/>
</dbReference>
<dbReference type="Proteomes" id="UP000193834">
    <property type="component" value="Unassembled WGS sequence"/>
</dbReference>
<dbReference type="AlphaFoldDB" id="A0A1X7LXJ7"/>
<dbReference type="InterPro" id="IPR018540">
    <property type="entry name" value="Spo0E-like"/>
</dbReference>
<dbReference type="GO" id="GO:0043937">
    <property type="term" value="P:regulation of sporulation"/>
    <property type="evidence" value="ECO:0007669"/>
    <property type="project" value="InterPro"/>
</dbReference>
<dbReference type="InterPro" id="IPR037208">
    <property type="entry name" value="Spo0E-like_sf"/>
</dbReference>
<dbReference type="GO" id="GO:0046983">
    <property type="term" value="F:protein dimerization activity"/>
    <property type="evidence" value="ECO:0007669"/>
    <property type="project" value="InterPro"/>
</dbReference>
<sequence>MCMMGFNKLRCKGDRMTREGAQRIDELRVKLYEAALSSSKLTDPHVLRISEETDRAIVDFLLKQQANKKAACE</sequence>
<dbReference type="EMBL" id="FXAZ01000010">
    <property type="protein sequence ID" value="SMG58571.1"/>
    <property type="molecule type" value="Genomic_DNA"/>
</dbReference>